<dbReference type="Gene3D" id="3.30.1150.10">
    <property type="match status" value="1"/>
</dbReference>
<proteinExistence type="predicted"/>
<name>A0ABW2A4L1_9GAMM</name>
<dbReference type="InterPro" id="IPR006260">
    <property type="entry name" value="TonB/TolA_C"/>
</dbReference>
<evidence type="ECO:0000256" key="4">
    <source>
        <dbReference type="ARBA" id="ARBA00023136"/>
    </source>
</evidence>
<feature type="domain" description="TonB C-terminal" evidence="5">
    <location>
        <begin position="1"/>
        <end position="72"/>
    </location>
</feature>
<accession>A0ABW2A4L1</accession>
<evidence type="ECO:0000256" key="1">
    <source>
        <dbReference type="ARBA" id="ARBA00004167"/>
    </source>
</evidence>
<evidence type="ECO:0000256" key="3">
    <source>
        <dbReference type="ARBA" id="ARBA00022989"/>
    </source>
</evidence>
<dbReference type="RefSeq" id="WP_379910825.1">
    <property type="nucleotide sequence ID" value="NZ_JBHSWE010000001.1"/>
</dbReference>
<evidence type="ECO:0000259" key="5">
    <source>
        <dbReference type="PROSITE" id="PS52015"/>
    </source>
</evidence>
<sequence>MVAVVEVRLFPSGEVDSANLVKSSGDKGFDDSAVNAVLRADRFPRVAEVDPVTFERNLRRFRVNFRPEGLRW</sequence>
<keyword evidence="3" id="KW-1133">Transmembrane helix</keyword>
<keyword evidence="2" id="KW-0812">Transmembrane</keyword>
<gene>
    <name evidence="6" type="ORF">ACFQDL_21665</name>
</gene>
<organism evidence="6 7">
    <name type="scientific">Marinobacterium aestuariivivens</name>
    <dbReference type="NCBI Taxonomy" id="1698799"/>
    <lineage>
        <taxon>Bacteria</taxon>
        <taxon>Pseudomonadati</taxon>
        <taxon>Pseudomonadota</taxon>
        <taxon>Gammaproteobacteria</taxon>
        <taxon>Oceanospirillales</taxon>
        <taxon>Oceanospirillaceae</taxon>
        <taxon>Marinobacterium</taxon>
    </lineage>
</organism>
<dbReference type="SUPFAM" id="SSF74653">
    <property type="entry name" value="TolA/TonB C-terminal domain"/>
    <property type="match status" value="1"/>
</dbReference>
<dbReference type="NCBIfam" id="TIGR01352">
    <property type="entry name" value="tonB_Cterm"/>
    <property type="match status" value="1"/>
</dbReference>
<dbReference type="PROSITE" id="PS52015">
    <property type="entry name" value="TONB_CTD"/>
    <property type="match status" value="1"/>
</dbReference>
<evidence type="ECO:0000313" key="7">
    <source>
        <dbReference type="Proteomes" id="UP001596422"/>
    </source>
</evidence>
<dbReference type="EMBL" id="JBHSWE010000001">
    <property type="protein sequence ID" value="MFC6672383.1"/>
    <property type="molecule type" value="Genomic_DNA"/>
</dbReference>
<reference evidence="7" key="1">
    <citation type="journal article" date="2019" name="Int. J. Syst. Evol. Microbiol.">
        <title>The Global Catalogue of Microorganisms (GCM) 10K type strain sequencing project: providing services to taxonomists for standard genome sequencing and annotation.</title>
        <authorList>
            <consortium name="The Broad Institute Genomics Platform"/>
            <consortium name="The Broad Institute Genome Sequencing Center for Infectious Disease"/>
            <person name="Wu L."/>
            <person name="Ma J."/>
        </authorList>
    </citation>
    <scope>NUCLEOTIDE SEQUENCE [LARGE SCALE GENOMIC DNA]</scope>
    <source>
        <strain evidence="7">NBRC 111756</strain>
    </source>
</reference>
<evidence type="ECO:0000256" key="2">
    <source>
        <dbReference type="ARBA" id="ARBA00022692"/>
    </source>
</evidence>
<dbReference type="Pfam" id="PF13103">
    <property type="entry name" value="TonB_2"/>
    <property type="match status" value="1"/>
</dbReference>
<comment type="subcellular location">
    <subcellularLocation>
        <location evidence="1">Membrane</location>
        <topology evidence="1">Single-pass membrane protein</topology>
    </subcellularLocation>
</comment>
<keyword evidence="4" id="KW-0472">Membrane</keyword>
<dbReference type="InterPro" id="IPR037682">
    <property type="entry name" value="TonB_C"/>
</dbReference>
<protein>
    <submittedName>
        <fullName evidence="6">TonB family protein</fullName>
    </submittedName>
</protein>
<evidence type="ECO:0000313" key="6">
    <source>
        <dbReference type="EMBL" id="MFC6672383.1"/>
    </source>
</evidence>
<dbReference type="Proteomes" id="UP001596422">
    <property type="component" value="Unassembled WGS sequence"/>
</dbReference>
<keyword evidence="7" id="KW-1185">Reference proteome</keyword>
<comment type="caution">
    <text evidence="6">The sequence shown here is derived from an EMBL/GenBank/DDBJ whole genome shotgun (WGS) entry which is preliminary data.</text>
</comment>